<dbReference type="Gene3D" id="3.40.50.300">
    <property type="entry name" value="P-loop containing nucleotide triphosphate hydrolases"/>
    <property type="match status" value="1"/>
</dbReference>
<dbReference type="SUPFAM" id="SSF52540">
    <property type="entry name" value="P-loop containing nucleoside triphosphate hydrolases"/>
    <property type="match status" value="1"/>
</dbReference>
<name>A0A1M5A9J8_9FIRM</name>
<feature type="domain" description="AAA" evidence="1">
    <location>
        <begin position="24"/>
        <end position="158"/>
    </location>
</feature>
<protein>
    <submittedName>
        <fullName evidence="3">Uncharacterized protein</fullName>
    </submittedName>
</protein>
<dbReference type="AlphaFoldDB" id="A0A1M5A9J8"/>
<organism evidence="3 4">
    <name type="scientific">Schwartzia succinivorans DSM 10502</name>
    <dbReference type="NCBI Taxonomy" id="1123243"/>
    <lineage>
        <taxon>Bacteria</taxon>
        <taxon>Bacillati</taxon>
        <taxon>Bacillota</taxon>
        <taxon>Negativicutes</taxon>
        <taxon>Selenomonadales</taxon>
        <taxon>Selenomonadaceae</taxon>
        <taxon>Schwartzia</taxon>
    </lineage>
</organism>
<dbReference type="PANTHER" id="PTHR33295">
    <property type="entry name" value="ATPASE"/>
    <property type="match status" value="1"/>
</dbReference>
<dbReference type="InterPro" id="IPR027417">
    <property type="entry name" value="P-loop_NTPase"/>
</dbReference>
<proteinExistence type="predicted"/>
<dbReference type="InterPro" id="IPR025420">
    <property type="entry name" value="DUF4143"/>
</dbReference>
<gene>
    <name evidence="3" type="ORF">SAMN02745190_02245</name>
</gene>
<dbReference type="Pfam" id="PF13173">
    <property type="entry name" value="AAA_14"/>
    <property type="match status" value="1"/>
</dbReference>
<feature type="domain" description="DUF4143" evidence="2">
    <location>
        <begin position="230"/>
        <end position="402"/>
    </location>
</feature>
<dbReference type="STRING" id="1123243.SAMN02745190_02245"/>
<evidence type="ECO:0000313" key="4">
    <source>
        <dbReference type="Proteomes" id="UP000184404"/>
    </source>
</evidence>
<evidence type="ECO:0000259" key="2">
    <source>
        <dbReference type="Pfam" id="PF13635"/>
    </source>
</evidence>
<keyword evidence="4" id="KW-1185">Reference proteome</keyword>
<dbReference type="Pfam" id="PF13635">
    <property type="entry name" value="DUF4143"/>
    <property type="match status" value="1"/>
</dbReference>
<dbReference type="EMBL" id="FQUG01000011">
    <property type="protein sequence ID" value="SHF26991.1"/>
    <property type="molecule type" value="Genomic_DNA"/>
</dbReference>
<dbReference type="Proteomes" id="UP000184404">
    <property type="component" value="Unassembled WGS sequence"/>
</dbReference>
<dbReference type="RefSeq" id="WP_072936355.1">
    <property type="nucleotide sequence ID" value="NZ_FQUG01000011.1"/>
</dbReference>
<dbReference type="PANTHER" id="PTHR33295:SF7">
    <property type="entry name" value="ATPASE"/>
    <property type="match status" value="1"/>
</dbReference>
<accession>A0A1M5A9J8</accession>
<evidence type="ECO:0000259" key="1">
    <source>
        <dbReference type="Pfam" id="PF13173"/>
    </source>
</evidence>
<sequence length="449" mass="52462">MDAAFRRKAYQKMLEWKRLDNGSSALLIEGARRVGKSYIAERFAKNEYKSYILIDFAKAPQTIHSLFETEGENLDNLFAVLSAYYKVRLYKRNSVIIFDEVQQCPKARQLIKYLVADGRYDYIETGSLITLKRNIKDIVIPSEEEHIRMYPLDFEEFLWALGDEVTYPLVREHFEKRKPLGQALHRNVMKLFRQYMLIGGMPQVVEAFVETHDYEAADRIKRRILKLYRDDISKFAEGYESKVYAIFDDIPGQLSKKEKKYKLSSISKKARMREYEDAFVWLAEAMIVSPCLNATDPTVGLKLSEEYTTQKLYMADTGLLVTLAFQDDSYMDNELYRDILLDKINVNEGMLTENVVAQMIKAAGHELFFYSRSDKNNRTNNMEIDFLIKRGRKISPVEVKSSAYRKHSSLDKFMDKFDSRLGEKFILYGKDYMEKDGVIHYPLYMAGLL</sequence>
<dbReference type="InterPro" id="IPR041682">
    <property type="entry name" value="AAA_14"/>
</dbReference>
<reference evidence="3 4" key="1">
    <citation type="submission" date="2016-11" db="EMBL/GenBank/DDBJ databases">
        <authorList>
            <person name="Jaros S."/>
            <person name="Januszkiewicz K."/>
            <person name="Wedrychowicz H."/>
        </authorList>
    </citation>
    <scope>NUCLEOTIDE SEQUENCE [LARGE SCALE GENOMIC DNA]</scope>
    <source>
        <strain evidence="3 4">DSM 10502</strain>
    </source>
</reference>
<evidence type="ECO:0000313" key="3">
    <source>
        <dbReference type="EMBL" id="SHF26991.1"/>
    </source>
</evidence>